<dbReference type="Gene3D" id="3.20.20.150">
    <property type="entry name" value="Divalent-metal-dependent TIM barrel enzymes"/>
    <property type="match status" value="1"/>
</dbReference>
<dbReference type="EMBL" id="VUMZ01000007">
    <property type="protein sequence ID" value="MST52217.1"/>
    <property type="molecule type" value="Genomic_DNA"/>
</dbReference>
<accession>A0A6L5Y8I5</accession>
<keyword evidence="3" id="KW-1185">Reference proteome</keyword>
<reference evidence="2 3" key="1">
    <citation type="submission" date="2019-08" db="EMBL/GenBank/DDBJ databases">
        <title>In-depth cultivation of the pig gut microbiome towards novel bacterial diversity and tailored functional studies.</title>
        <authorList>
            <person name="Wylensek D."/>
            <person name="Hitch T.C.A."/>
            <person name="Clavel T."/>
        </authorList>
    </citation>
    <scope>NUCLEOTIDE SEQUENCE [LARGE SCALE GENOMIC DNA]</scope>
    <source>
        <strain evidence="2 3">WCA-MUC-591-APC-3H</strain>
    </source>
</reference>
<dbReference type="SUPFAM" id="SSF51658">
    <property type="entry name" value="Xylose isomerase-like"/>
    <property type="match status" value="1"/>
</dbReference>
<evidence type="ECO:0000313" key="3">
    <source>
        <dbReference type="Proteomes" id="UP000474676"/>
    </source>
</evidence>
<dbReference type="Pfam" id="PF01261">
    <property type="entry name" value="AP_endonuc_2"/>
    <property type="match status" value="1"/>
</dbReference>
<name>A0A6L5Y8I5_9FIRM</name>
<evidence type="ECO:0000313" key="2">
    <source>
        <dbReference type="EMBL" id="MST52217.1"/>
    </source>
</evidence>
<feature type="domain" description="Xylose isomerase-like TIM barrel" evidence="1">
    <location>
        <begin position="68"/>
        <end position="277"/>
    </location>
</feature>
<protein>
    <submittedName>
        <fullName evidence="2">Sugar phosphate isomerase/epimerase</fullName>
    </submittedName>
</protein>
<dbReference type="PANTHER" id="PTHR12110">
    <property type="entry name" value="HYDROXYPYRUVATE ISOMERASE"/>
    <property type="match status" value="1"/>
</dbReference>
<evidence type="ECO:0000259" key="1">
    <source>
        <dbReference type="Pfam" id="PF01261"/>
    </source>
</evidence>
<dbReference type="InterPro" id="IPR050312">
    <property type="entry name" value="IolE/XylAMocC-like"/>
</dbReference>
<dbReference type="InterPro" id="IPR013022">
    <property type="entry name" value="Xyl_isomerase-like_TIM-brl"/>
</dbReference>
<dbReference type="GO" id="GO:0016853">
    <property type="term" value="F:isomerase activity"/>
    <property type="evidence" value="ECO:0007669"/>
    <property type="project" value="UniProtKB-KW"/>
</dbReference>
<dbReference type="PANTHER" id="PTHR12110:SF21">
    <property type="entry name" value="XYLOSE ISOMERASE-LIKE TIM BARREL DOMAIN-CONTAINING PROTEIN"/>
    <property type="match status" value="1"/>
</dbReference>
<dbReference type="AlphaFoldDB" id="A0A6L5Y8I5"/>
<organism evidence="2 3">
    <name type="scientific">Hornefia butyriciproducens</name>
    <dbReference type="NCBI Taxonomy" id="2652293"/>
    <lineage>
        <taxon>Bacteria</taxon>
        <taxon>Bacillati</taxon>
        <taxon>Bacillota</taxon>
        <taxon>Clostridia</taxon>
        <taxon>Peptostreptococcales</taxon>
        <taxon>Anaerovoracaceae</taxon>
        <taxon>Hornefia</taxon>
    </lineage>
</organism>
<comment type="caution">
    <text evidence="2">The sequence shown here is derived from an EMBL/GenBank/DDBJ whole genome shotgun (WGS) entry which is preliminary data.</text>
</comment>
<dbReference type="Proteomes" id="UP000474676">
    <property type="component" value="Unassembled WGS sequence"/>
</dbReference>
<sequence>MRFTPAVPRCSSSFSGICLSKNWKESRSNTGFTGDDMERKIFLATFSDDALKVIKKYGIGIEFNQFCISQTLDEDKIDRTIGAMQKEMKECGISDERGAIVHGPFTELCPQSIDPLFVDLAMKRFEQAYEGCRRLGLKRLVVHSGFIPLIYFPVWHVKQSVKFWSRFMEDKPEDFTIYIENVLDSEPESLTEIVSQIDDPRVKLCLDVGHANVVTEPEYSVTDWIRIMGPRLGHFHLHNNDGSSDQHGPLTSGSLNMKEILAAIDDYCDPSATLTIESRECDESVVWLLKQ</sequence>
<proteinExistence type="predicted"/>
<dbReference type="InterPro" id="IPR036237">
    <property type="entry name" value="Xyl_isomerase-like_sf"/>
</dbReference>
<gene>
    <name evidence="2" type="ORF">FYJ64_07845</name>
</gene>
<keyword evidence="2" id="KW-0413">Isomerase</keyword>